<feature type="domain" description="Potassium channel" evidence="9">
    <location>
        <begin position="128"/>
        <end position="202"/>
    </location>
</feature>
<dbReference type="EMBL" id="PGEZ01000003">
    <property type="protein sequence ID" value="PJJ48312.1"/>
    <property type="molecule type" value="Genomic_DNA"/>
</dbReference>
<evidence type="ECO:0000313" key="11">
    <source>
        <dbReference type="Proteomes" id="UP000230842"/>
    </source>
</evidence>
<comment type="caution">
    <text evidence="10">The sequence shown here is derived from an EMBL/GenBank/DDBJ whole genome shotgun (WGS) entry which is preliminary data.</text>
</comment>
<dbReference type="RefSeq" id="WP_039341993.1">
    <property type="nucleotide sequence ID" value="NZ_PGEZ01000003.1"/>
</dbReference>
<gene>
    <name evidence="10" type="ORF">CLV56_4017</name>
</gene>
<evidence type="ECO:0000256" key="4">
    <source>
        <dbReference type="ARBA" id="ARBA00022989"/>
    </source>
</evidence>
<name>A0A0B2BSP9_9ACTN</name>
<dbReference type="OrthoDB" id="9799090at2"/>
<keyword evidence="7 10" id="KW-0407">Ion channel</keyword>
<dbReference type="GO" id="GO:0005249">
    <property type="term" value="F:voltage-gated potassium channel activity"/>
    <property type="evidence" value="ECO:0007669"/>
    <property type="project" value="InterPro"/>
</dbReference>
<keyword evidence="4 8" id="KW-1133">Transmembrane helix</keyword>
<evidence type="ECO:0000256" key="2">
    <source>
        <dbReference type="ARBA" id="ARBA00022448"/>
    </source>
</evidence>
<accession>A0A0B2BSP9</accession>
<feature type="transmembrane region" description="Helical" evidence="8">
    <location>
        <begin position="12"/>
        <end position="29"/>
    </location>
</feature>
<dbReference type="PANTHER" id="PTHR11537:SF254">
    <property type="entry name" value="POTASSIUM VOLTAGE-GATED CHANNEL PROTEIN SHAB"/>
    <property type="match status" value="1"/>
</dbReference>
<dbReference type="Gene3D" id="1.20.5.110">
    <property type="match status" value="1"/>
</dbReference>
<dbReference type="PRINTS" id="PR00169">
    <property type="entry name" value="KCHANNEL"/>
</dbReference>
<feature type="transmembrane region" description="Helical" evidence="8">
    <location>
        <begin position="49"/>
        <end position="65"/>
    </location>
</feature>
<evidence type="ECO:0000256" key="8">
    <source>
        <dbReference type="SAM" id="Phobius"/>
    </source>
</evidence>
<keyword evidence="5" id="KW-0406">Ion transport</keyword>
<dbReference type="PANTHER" id="PTHR11537">
    <property type="entry name" value="VOLTAGE-GATED POTASSIUM CHANNEL"/>
    <property type="match status" value="1"/>
</dbReference>
<reference evidence="10 11" key="1">
    <citation type="submission" date="2017-11" db="EMBL/GenBank/DDBJ databases">
        <title>Genomic Encyclopedia of Archaeal and Bacterial Type Strains, Phase II (KMG-II): From Individual Species to Whole Genera.</title>
        <authorList>
            <person name="Goeker M."/>
        </authorList>
    </citation>
    <scope>NUCLEOTIDE SEQUENCE [LARGE SCALE GENOMIC DNA]</scope>
    <source>
        <strain evidence="10 11">DSM 27763</strain>
    </source>
</reference>
<protein>
    <submittedName>
        <fullName evidence="10">Voltage-gated potassium channel</fullName>
    </submittedName>
</protein>
<dbReference type="InterPro" id="IPR028325">
    <property type="entry name" value="VG_K_chnl"/>
</dbReference>
<evidence type="ECO:0000256" key="1">
    <source>
        <dbReference type="ARBA" id="ARBA00004141"/>
    </source>
</evidence>
<keyword evidence="11" id="KW-1185">Reference proteome</keyword>
<dbReference type="AlphaFoldDB" id="A0A0B2BSP9"/>
<keyword evidence="6 8" id="KW-0472">Membrane</keyword>
<feature type="transmembrane region" description="Helical" evidence="8">
    <location>
        <begin position="178"/>
        <end position="202"/>
    </location>
</feature>
<dbReference type="SUPFAM" id="SSF81324">
    <property type="entry name" value="Voltage-gated potassium channels"/>
    <property type="match status" value="1"/>
</dbReference>
<dbReference type="Proteomes" id="UP000230842">
    <property type="component" value="Unassembled WGS sequence"/>
</dbReference>
<proteinExistence type="predicted"/>
<evidence type="ECO:0000256" key="3">
    <source>
        <dbReference type="ARBA" id="ARBA00022692"/>
    </source>
</evidence>
<keyword evidence="2" id="KW-0813">Transport</keyword>
<dbReference type="Pfam" id="PF07885">
    <property type="entry name" value="Ion_trans_2"/>
    <property type="match status" value="1"/>
</dbReference>
<dbReference type="GO" id="GO:0001508">
    <property type="term" value="P:action potential"/>
    <property type="evidence" value="ECO:0007669"/>
    <property type="project" value="TreeGrafter"/>
</dbReference>
<dbReference type="InterPro" id="IPR013099">
    <property type="entry name" value="K_chnl_dom"/>
</dbReference>
<evidence type="ECO:0000256" key="5">
    <source>
        <dbReference type="ARBA" id="ARBA00023065"/>
    </source>
</evidence>
<feature type="transmembrane region" description="Helical" evidence="8">
    <location>
        <begin position="115"/>
        <end position="137"/>
    </location>
</feature>
<evidence type="ECO:0000313" key="10">
    <source>
        <dbReference type="EMBL" id="PJJ48312.1"/>
    </source>
</evidence>
<dbReference type="Gene3D" id="1.10.287.70">
    <property type="match status" value="1"/>
</dbReference>
<evidence type="ECO:0000256" key="7">
    <source>
        <dbReference type="ARBA" id="ARBA00023303"/>
    </source>
</evidence>
<sequence length="258" mass="28730">MPVTLETWEKRAEWPLTAAALVFLAAWAWPILDTDLAPVWVDVCEVVTWLTWGLFAVDYVGRLIVADDRRRFFRRNVVDLVVVVAPMFRPLRVLRLVTLPTVLNRYARGTLRGRVALYVGAAASLIVFVGSVAALNAERGQRGANIDSFGDAIWWALTTVTTVGYGDQFPVTDRGRLIAAGLMLTGIALLGVVTASLASWLIDKVQEIEDESRTATRGDLHELLDVVRLQGEELRRLREEIDRRPLDRDPAAQTGSPR</sequence>
<evidence type="ECO:0000259" key="9">
    <source>
        <dbReference type="Pfam" id="PF07885"/>
    </source>
</evidence>
<dbReference type="GO" id="GO:0008076">
    <property type="term" value="C:voltage-gated potassium channel complex"/>
    <property type="evidence" value="ECO:0007669"/>
    <property type="project" value="InterPro"/>
</dbReference>
<feature type="transmembrane region" description="Helical" evidence="8">
    <location>
        <begin position="149"/>
        <end position="166"/>
    </location>
</feature>
<comment type="subcellular location">
    <subcellularLocation>
        <location evidence="1">Membrane</location>
        <topology evidence="1">Multi-pass membrane protein</topology>
    </subcellularLocation>
</comment>
<keyword evidence="3 8" id="KW-0812">Transmembrane</keyword>
<evidence type="ECO:0000256" key="6">
    <source>
        <dbReference type="ARBA" id="ARBA00023136"/>
    </source>
</evidence>
<organism evidence="10 11">
    <name type="scientific">Mumia flava</name>
    <dbReference type="NCBI Taxonomy" id="1348852"/>
    <lineage>
        <taxon>Bacteria</taxon>
        <taxon>Bacillati</taxon>
        <taxon>Actinomycetota</taxon>
        <taxon>Actinomycetes</taxon>
        <taxon>Propionibacteriales</taxon>
        <taxon>Nocardioidaceae</taxon>
        <taxon>Mumia</taxon>
    </lineage>
</organism>